<evidence type="ECO:0000313" key="7">
    <source>
        <dbReference type="Proteomes" id="UP000051450"/>
    </source>
</evidence>
<dbReference type="PATRIC" id="fig|1423719.4.peg.1166"/>
<comment type="caution">
    <text evidence="6">The sequence shown here is derived from an EMBL/GenBank/DDBJ whole genome shotgun (WGS) entry which is preliminary data.</text>
</comment>
<dbReference type="InterPro" id="IPR034714">
    <property type="entry name" value="TagA_TarA"/>
</dbReference>
<dbReference type="GO" id="GO:0019350">
    <property type="term" value="P:teichoic acid biosynthetic process"/>
    <property type="evidence" value="ECO:0007669"/>
    <property type="project" value="UniProtKB-UniRule"/>
</dbReference>
<dbReference type="HAMAP" id="MF_02070">
    <property type="entry name" value="TagA_TarA"/>
    <property type="match status" value="1"/>
</dbReference>
<protein>
    <recommendedName>
        <fullName evidence="5">N-acetylglucosaminyldiphosphoundecaprenol N-acetyl-beta-D-mannosaminyltransferase</fullName>
        <ecNumber evidence="5">2.4.1.187</ecNumber>
    </recommendedName>
    <alternativeName>
        <fullName evidence="5">N-acetylmannosaminyltransferase</fullName>
    </alternativeName>
    <alternativeName>
        <fullName evidence="5">UDP-N-acetylmannosamine transferase</fullName>
    </alternativeName>
    <alternativeName>
        <fullName evidence="5">UDP-N-acetylmannosamine:N-acetylglucosaminyl pyrophosphorylundecaprenol N-acetylmannosaminyltransferase</fullName>
    </alternativeName>
</protein>
<dbReference type="UniPathway" id="UPA00632"/>
<keyword evidence="3 5" id="KW-0777">Teichoic acid biosynthesis</keyword>
<dbReference type="STRING" id="1423719.FC66_GL001145"/>
<dbReference type="AlphaFoldDB" id="A0A0R1HH25"/>
<keyword evidence="2 5" id="KW-0808">Transferase</keyword>
<dbReference type="EC" id="2.4.1.187" evidence="5"/>
<comment type="catalytic activity">
    <reaction evidence="5">
        <text>UDP-N-acetyl-alpha-D-mannosamine + N-acetyl-alpha-D-glucosaminyl-di-trans,octa-cis-undecaprenyl diphosphate = N-acetyl-beta-D-mannosaminyl-(1-&gt;4)-N-acetyl-alpha-D-glucosaminyl di-trans,octa-cis-undecaprenyl diphosphate + UDP + H(+)</text>
        <dbReference type="Rhea" id="RHEA:16053"/>
        <dbReference type="ChEBI" id="CHEBI:15378"/>
        <dbReference type="ChEBI" id="CHEBI:58223"/>
        <dbReference type="ChEBI" id="CHEBI:62959"/>
        <dbReference type="ChEBI" id="CHEBI:68623"/>
        <dbReference type="ChEBI" id="CHEBI:132210"/>
        <dbReference type="EC" id="2.4.1.187"/>
    </reaction>
</comment>
<dbReference type="InterPro" id="IPR004629">
    <property type="entry name" value="WecG_TagA_CpsF"/>
</dbReference>
<keyword evidence="4 5" id="KW-0961">Cell wall biogenesis/degradation</keyword>
<dbReference type="RefSeq" id="WP_057974206.1">
    <property type="nucleotide sequence ID" value="NZ_AZDI01000005.1"/>
</dbReference>
<dbReference type="OrthoDB" id="9771846at2"/>
<dbReference type="CDD" id="cd06533">
    <property type="entry name" value="Glyco_transf_WecG_TagA"/>
    <property type="match status" value="1"/>
</dbReference>
<reference evidence="6 7" key="1">
    <citation type="journal article" date="2015" name="Genome Announc.">
        <title>Expanding the biotechnology potential of lactobacilli through comparative genomics of 213 strains and associated genera.</title>
        <authorList>
            <person name="Sun Z."/>
            <person name="Harris H.M."/>
            <person name="McCann A."/>
            <person name="Guo C."/>
            <person name="Argimon S."/>
            <person name="Zhang W."/>
            <person name="Yang X."/>
            <person name="Jeffery I.B."/>
            <person name="Cooney J.C."/>
            <person name="Kagawa T.F."/>
            <person name="Liu W."/>
            <person name="Song Y."/>
            <person name="Salvetti E."/>
            <person name="Wrobel A."/>
            <person name="Rasinkangas P."/>
            <person name="Parkhill J."/>
            <person name="Rea M.C."/>
            <person name="O'Sullivan O."/>
            <person name="Ritari J."/>
            <person name="Douillard F.P."/>
            <person name="Paul Ross R."/>
            <person name="Yang R."/>
            <person name="Briner A.E."/>
            <person name="Felis G.E."/>
            <person name="de Vos W.M."/>
            <person name="Barrangou R."/>
            <person name="Klaenhammer T.R."/>
            <person name="Caufield P.W."/>
            <person name="Cui Y."/>
            <person name="Zhang H."/>
            <person name="O'Toole P.W."/>
        </authorList>
    </citation>
    <scope>NUCLEOTIDE SEQUENCE [LARGE SCALE GENOMIC DNA]</scope>
    <source>
        <strain evidence="6 7">DSM 15638</strain>
    </source>
</reference>
<name>A0A0R1HH25_9LACO</name>
<gene>
    <name evidence="6" type="ORF">FC66_GL001145</name>
</gene>
<dbReference type="PANTHER" id="PTHR34136">
    <property type="match status" value="1"/>
</dbReference>
<dbReference type="PANTHER" id="PTHR34136:SF1">
    <property type="entry name" value="UDP-N-ACETYL-D-MANNOSAMINURONIC ACID TRANSFERASE"/>
    <property type="match status" value="1"/>
</dbReference>
<dbReference type="NCBIfam" id="TIGR00696">
    <property type="entry name" value="wecG_tagA_cpsF"/>
    <property type="match status" value="1"/>
</dbReference>
<accession>A0A0R1HH25</accession>
<evidence type="ECO:0000256" key="5">
    <source>
        <dbReference type="HAMAP-Rule" id="MF_02070"/>
    </source>
</evidence>
<sequence length="248" mass="28443">MSNNFKKTTILDIEFINTTNANFLAQIKSDSLARKNRFIVTANPEIVLFARQHLDYKKILSQADYVTPDGIGIIKGGAILGTPLPERITGFDTLTSLLEWANSHHKSIYLVGAAEPVIQKVVTKMDTDYPNINLVGFHNGYFKDDHEIVAKIKATQPDFVFVATGFPNQEAFIQRNRHVSDSIWMGVGGSFDVLAGNVNRAPQFWQDHHVEWLYRLFQEPTRFIRMLAIPHYLFLIYKEKFSRRKKKN</sequence>
<proteinExistence type="inferred from homology"/>
<dbReference type="EMBL" id="AZDI01000005">
    <property type="protein sequence ID" value="KRK45686.1"/>
    <property type="molecule type" value="Genomic_DNA"/>
</dbReference>
<dbReference type="Pfam" id="PF03808">
    <property type="entry name" value="Glyco_tran_WecG"/>
    <property type="match status" value="1"/>
</dbReference>
<evidence type="ECO:0000313" key="6">
    <source>
        <dbReference type="EMBL" id="KRK45686.1"/>
    </source>
</evidence>
<evidence type="ECO:0000256" key="3">
    <source>
        <dbReference type="ARBA" id="ARBA00022944"/>
    </source>
</evidence>
<comment type="pathway">
    <text evidence="5">Cell wall biogenesis; teichoic acid biosynthesis.</text>
</comment>
<evidence type="ECO:0000256" key="1">
    <source>
        <dbReference type="ARBA" id="ARBA00022676"/>
    </source>
</evidence>
<evidence type="ECO:0000256" key="4">
    <source>
        <dbReference type="ARBA" id="ARBA00023316"/>
    </source>
</evidence>
<dbReference type="GO" id="GO:0047244">
    <property type="term" value="F:N-acetylglucosaminyldiphosphoundecaprenol N-acetyl-beta-D-mannosaminyltransferase activity"/>
    <property type="evidence" value="ECO:0007669"/>
    <property type="project" value="UniProtKB-UniRule"/>
</dbReference>
<comment type="function">
    <text evidence="5">Catalyzes the conversion of GlcNAc-PP-undecaprenol into ManNAc-GlcNAc-PP-undecaprenol, the first committed lipid intermediate in the de novo synthesis of teichoic acid.</text>
</comment>
<keyword evidence="1 5" id="KW-0328">Glycosyltransferase</keyword>
<dbReference type="GO" id="GO:0071555">
    <property type="term" value="P:cell wall organization"/>
    <property type="evidence" value="ECO:0007669"/>
    <property type="project" value="UniProtKB-KW"/>
</dbReference>
<comment type="similarity">
    <text evidence="5">Belongs to the glycosyltransferase 26 family. TagA/TarA subfamily.</text>
</comment>
<dbReference type="Proteomes" id="UP000051450">
    <property type="component" value="Unassembled WGS sequence"/>
</dbReference>
<organism evidence="6 7">
    <name type="scientific">Dellaglioa algida DSM 15638</name>
    <dbReference type="NCBI Taxonomy" id="1423719"/>
    <lineage>
        <taxon>Bacteria</taxon>
        <taxon>Bacillati</taxon>
        <taxon>Bacillota</taxon>
        <taxon>Bacilli</taxon>
        <taxon>Lactobacillales</taxon>
        <taxon>Lactobacillaceae</taxon>
        <taxon>Dellaglioa</taxon>
    </lineage>
</organism>
<evidence type="ECO:0000256" key="2">
    <source>
        <dbReference type="ARBA" id="ARBA00022679"/>
    </source>
</evidence>
<keyword evidence="7" id="KW-1185">Reference proteome</keyword>